<dbReference type="InterPro" id="IPR013046">
    <property type="entry name" value="GpV/Gp45"/>
</dbReference>
<sequence length="191" mass="21161">MMLELMKRLRSLEEEVLALREELEENRRAAANIIRLGVVSKADKTTVAVTSGLNKATRIPFFVHCAGRVSHYRRPSVGEQCLLINLGSGDNLNNAVALMGLPSTQYPCPTTEAHEVMTDYGDGMTEFYNLDSGKLTAHYPGGVEWYAPTFKNHGEIVDHTRSMQADRKIYNGHKHSSPETGADTSNPAQQQ</sequence>
<evidence type="ECO:0000313" key="3">
    <source>
        <dbReference type="EMBL" id="PSW14783.1"/>
    </source>
</evidence>
<dbReference type="NCBIfam" id="TIGR01644">
    <property type="entry name" value="phage_P2_V"/>
    <property type="match status" value="1"/>
</dbReference>
<feature type="compositionally biased region" description="Polar residues" evidence="2">
    <location>
        <begin position="178"/>
        <end position="191"/>
    </location>
</feature>
<reference evidence="3 4" key="1">
    <citation type="submission" date="2018-01" db="EMBL/GenBank/DDBJ databases">
        <title>Whole genome sequencing of Histamine producing bacteria.</title>
        <authorList>
            <person name="Butler K."/>
        </authorList>
    </citation>
    <scope>NUCLEOTIDE SEQUENCE [LARGE SCALE GENOMIC DNA]</scope>
    <source>
        <strain evidence="3 4">DSM 100436</strain>
    </source>
</reference>
<dbReference type="EMBL" id="PYMA01000018">
    <property type="protein sequence ID" value="PSW14783.1"/>
    <property type="molecule type" value="Genomic_DNA"/>
</dbReference>
<dbReference type="OrthoDB" id="4931325at2"/>
<organism evidence="3 4">
    <name type="scientific">Photobacterium sanctipauli</name>
    <dbReference type="NCBI Taxonomy" id="1342794"/>
    <lineage>
        <taxon>Bacteria</taxon>
        <taxon>Pseudomonadati</taxon>
        <taxon>Pseudomonadota</taxon>
        <taxon>Gammaproteobacteria</taxon>
        <taxon>Vibrionales</taxon>
        <taxon>Vibrionaceae</taxon>
        <taxon>Photobacterium</taxon>
    </lineage>
</organism>
<evidence type="ECO:0000313" key="4">
    <source>
        <dbReference type="Proteomes" id="UP000241771"/>
    </source>
</evidence>
<evidence type="ECO:0000256" key="2">
    <source>
        <dbReference type="SAM" id="MobiDB-lite"/>
    </source>
</evidence>
<name>A0A2T3NIK5_9GAMM</name>
<feature type="coiled-coil region" evidence="1">
    <location>
        <begin position="2"/>
        <end position="29"/>
    </location>
</feature>
<feature type="region of interest" description="Disordered" evidence="2">
    <location>
        <begin position="171"/>
        <end position="191"/>
    </location>
</feature>
<keyword evidence="4" id="KW-1185">Reference proteome</keyword>
<dbReference type="AlphaFoldDB" id="A0A2T3NIK5"/>
<proteinExistence type="predicted"/>
<keyword evidence="1" id="KW-0175">Coiled coil</keyword>
<protein>
    <submittedName>
        <fullName evidence="3">Phage baseplate assembly protein V</fullName>
    </submittedName>
</protein>
<dbReference type="InterPro" id="IPR037026">
    <property type="entry name" value="Vgr_OB-fold_dom_sf"/>
</dbReference>
<comment type="caution">
    <text evidence="3">The sequence shown here is derived from an EMBL/GenBank/DDBJ whole genome shotgun (WGS) entry which is preliminary data.</text>
</comment>
<gene>
    <name evidence="3" type="ORF">C9I98_21600</name>
</gene>
<evidence type="ECO:0000256" key="1">
    <source>
        <dbReference type="SAM" id="Coils"/>
    </source>
</evidence>
<dbReference type="Proteomes" id="UP000241771">
    <property type="component" value="Unassembled WGS sequence"/>
</dbReference>
<dbReference type="Gene3D" id="2.40.50.230">
    <property type="entry name" value="Gp5 N-terminal domain"/>
    <property type="match status" value="1"/>
</dbReference>
<accession>A0A2T3NIK5</accession>